<evidence type="ECO:0000313" key="2">
    <source>
        <dbReference type="Proteomes" id="UP000499080"/>
    </source>
</evidence>
<evidence type="ECO:0000313" key="1">
    <source>
        <dbReference type="EMBL" id="GBN35610.1"/>
    </source>
</evidence>
<gene>
    <name evidence="1" type="ORF">AVEN_180752_1</name>
</gene>
<protein>
    <submittedName>
        <fullName evidence="1">Uncharacterized protein</fullName>
    </submittedName>
</protein>
<proteinExistence type="predicted"/>
<dbReference type="Proteomes" id="UP000499080">
    <property type="component" value="Unassembled WGS sequence"/>
</dbReference>
<reference evidence="1 2" key="1">
    <citation type="journal article" date="2019" name="Sci. Rep.">
        <title>Orb-weaving spider Araneus ventricosus genome elucidates the spidroin gene catalogue.</title>
        <authorList>
            <person name="Kono N."/>
            <person name="Nakamura H."/>
            <person name="Ohtoshi R."/>
            <person name="Moran D.A.P."/>
            <person name="Shinohara A."/>
            <person name="Yoshida Y."/>
            <person name="Fujiwara M."/>
            <person name="Mori M."/>
            <person name="Tomita M."/>
            <person name="Arakawa K."/>
        </authorList>
    </citation>
    <scope>NUCLEOTIDE SEQUENCE [LARGE SCALE GENOMIC DNA]</scope>
</reference>
<name>A0A4Y2NAE2_ARAVE</name>
<comment type="caution">
    <text evidence="1">The sequence shown here is derived from an EMBL/GenBank/DDBJ whole genome shotgun (WGS) entry which is preliminary data.</text>
</comment>
<dbReference type="EMBL" id="BGPR01126789">
    <property type="protein sequence ID" value="GBN35610.1"/>
    <property type="molecule type" value="Genomic_DNA"/>
</dbReference>
<dbReference type="OrthoDB" id="6260718at2759"/>
<sequence length="132" mass="15007">MKTLTSDRISPELLKCLLMQRLPAQIQQILSVRGDNLQVLSKMTDSVFEISICDLVLSVSANFQSLDVSKFEDRLPAIENRLLRLEVRLRSFREETLRFVVLTNTNIVGGILSLVKRQTDANSHAHLNRKTS</sequence>
<accession>A0A4Y2NAE2</accession>
<dbReference type="AlphaFoldDB" id="A0A4Y2NAE2"/>
<organism evidence="1 2">
    <name type="scientific">Araneus ventricosus</name>
    <name type="common">Orbweaver spider</name>
    <name type="synonym">Epeira ventricosa</name>
    <dbReference type="NCBI Taxonomy" id="182803"/>
    <lineage>
        <taxon>Eukaryota</taxon>
        <taxon>Metazoa</taxon>
        <taxon>Ecdysozoa</taxon>
        <taxon>Arthropoda</taxon>
        <taxon>Chelicerata</taxon>
        <taxon>Arachnida</taxon>
        <taxon>Araneae</taxon>
        <taxon>Araneomorphae</taxon>
        <taxon>Entelegynae</taxon>
        <taxon>Araneoidea</taxon>
        <taxon>Araneidae</taxon>
        <taxon>Araneus</taxon>
    </lineage>
</organism>
<keyword evidence="2" id="KW-1185">Reference proteome</keyword>